<protein>
    <recommendedName>
        <fullName evidence="4">Phasin domain-containing protein</fullName>
    </recommendedName>
</protein>
<evidence type="ECO:0008006" key="4">
    <source>
        <dbReference type="Google" id="ProtNLM"/>
    </source>
</evidence>
<dbReference type="EMBL" id="SNSQ01000002">
    <property type="protein sequence ID" value="TEU54037.1"/>
    <property type="molecule type" value="Genomic_DNA"/>
</dbReference>
<dbReference type="RefSeq" id="WP_119336548.1">
    <property type="nucleotide sequence ID" value="NZ_CP095496.1"/>
</dbReference>
<sequence>MSTESMVKPSAGDSWAACNAYLRMLARGLDLRNEWQALQQRRIDRDSDTIRRLQAGLEGAHDWRAFGDAWQQSLSTYAQASLGIWLDTAAWSTRVQHEGMNALVDWLRECQAAGLQGWGRLAGAGARNMPWQNWMTELERATFESVRPDGGMGKTGSNRSGAAAN</sequence>
<organism evidence="2 3">
    <name type="scientific">Burkholderia cepacia</name>
    <name type="common">Pseudomonas cepacia</name>
    <dbReference type="NCBI Taxonomy" id="292"/>
    <lineage>
        <taxon>Bacteria</taxon>
        <taxon>Pseudomonadati</taxon>
        <taxon>Pseudomonadota</taxon>
        <taxon>Betaproteobacteria</taxon>
        <taxon>Burkholderiales</taxon>
        <taxon>Burkholderiaceae</taxon>
        <taxon>Burkholderia</taxon>
        <taxon>Burkholderia cepacia complex</taxon>
    </lineage>
</organism>
<comment type="caution">
    <text evidence="2">The sequence shown here is derived from an EMBL/GenBank/DDBJ whole genome shotgun (WGS) entry which is preliminary data.</text>
</comment>
<evidence type="ECO:0000313" key="2">
    <source>
        <dbReference type="EMBL" id="TEU54037.1"/>
    </source>
</evidence>
<gene>
    <name evidence="2" type="ORF">E3D37_02895</name>
</gene>
<reference evidence="2 3" key="1">
    <citation type="submission" date="2019-03" db="EMBL/GenBank/DDBJ databases">
        <title>Burkholderia cepacia outbreak.</title>
        <authorList>
            <person name="Farzana R."/>
            <person name="Walsh T.R."/>
        </authorList>
    </citation>
    <scope>NUCLEOTIDE SEQUENCE [LARGE SCALE GENOMIC DNA]</scope>
    <source>
        <strain evidence="3">d13</strain>
    </source>
</reference>
<evidence type="ECO:0000256" key="1">
    <source>
        <dbReference type="SAM" id="MobiDB-lite"/>
    </source>
</evidence>
<dbReference type="AlphaFoldDB" id="A0AAX2S005"/>
<name>A0AAX2S005_BURCE</name>
<accession>A0AAX2S005</accession>
<feature type="compositionally biased region" description="Polar residues" evidence="1">
    <location>
        <begin position="155"/>
        <end position="165"/>
    </location>
</feature>
<dbReference type="Proteomes" id="UP000298234">
    <property type="component" value="Unassembled WGS sequence"/>
</dbReference>
<feature type="region of interest" description="Disordered" evidence="1">
    <location>
        <begin position="145"/>
        <end position="165"/>
    </location>
</feature>
<proteinExistence type="predicted"/>
<evidence type="ECO:0000313" key="3">
    <source>
        <dbReference type="Proteomes" id="UP000298234"/>
    </source>
</evidence>